<dbReference type="Pfam" id="PF16870">
    <property type="entry name" value="OxoGdeHyase_C"/>
    <property type="match status" value="2"/>
</dbReference>
<dbReference type="GO" id="GO:0006099">
    <property type="term" value="P:tricarboxylic acid cycle"/>
    <property type="evidence" value="ECO:0007669"/>
    <property type="project" value="TreeGrafter"/>
</dbReference>
<evidence type="ECO:0000313" key="12">
    <source>
        <dbReference type="EMBL" id="KAG8037847.1"/>
    </source>
</evidence>
<keyword evidence="3" id="KW-0560">Oxidoreductase</keyword>
<keyword evidence="4" id="KW-0786">Thiamine pyrophosphate</keyword>
<evidence type="ECO:0000256" key="2">
    <source>
        <dbReference type="ARBA" id="ARBA00006936"/>
    </source>
</evidence>
<feature type="domain" description="Transketolase-like pyrimidine-binding" evidence="9">
    <location>
        <begin position="200"/>
        <end position="239"/>
    </location>
</feature>
<name>A0A8J5URI2_9HYME</name>
<reference evidence="12" key="2">
    <citation type="submission" date="2021-04" db="EMBL/GenBank/DDBJ databases">
        <title>Genome-wide patterns of bracovirus chromosomal integration into multiple host tissues during parasitism.</title>
        <authorList>
            <person name="Chebbi M.A.C."/>
        </authorList>
    </citation>
    <scope>NUCLEOTIDE SEQUENCE</scope>
    <source>
        <tissue evidence="12">Whole body</tissue>
    </source>
</reference>
<proteinExistence type="inferred from homology"/>
<organism evidence="12 13">
    <name type="scientific">Cotesia typhae</name>
    <dbReference type="NCBI Taxonomy" id="2053667"/>
    <lineage>
        <taxon>Eukaryota</taxon>
        <taxon>Metazoa</taxon>
        <taxon>Ecdysozoa</taxon>
        <taxon>Arthropoda</taxon>
        <taxon>Hexapoda</taxon>
        <taxon>Insecta</taxon>
        <taxon>Pterygota</taxon>
        <taxon>Neoptera</taxon>
        <taxon>Endopterygota</taxon>
        <taxon>Hymenoptera</taxon>
        <taxon>Apocrita</taxon>
        <taxon>Ichneumonoidea</taxon>
        <taxon>Braconidae</taxon>
        <taxon>Microgastrinae</taxon>
        <taxon>Cotesia</taxon>
    </lineage>
</organism>
<evidence type="ECO:0000256" key="6">
    <source>
        <dbReference type="ARBA" id="ARBA00040267"/>
    </source>
</evidence>
<sequence length="378" mass="42192">MYKARAVFSSLTPLAPRVCGGERFASWLVRSNPTIRTSKVIVGVEPARRFASKVATEPFLNGSSSSYVEEMYNAWLQDPNSVHVIRGHHIAKLDPLGINSADLDDKHPQELLYSYYSFGKNPRTTYSQDLQYRVAALMKKAYTNARQETHIKYKDWLDSPWSGFFEGKDPLKVSPTGIKEDTLVHIGKKFSSPPPNAADSGQAKWVRQSGIVMLLPHGLEGMGPEHSSARLERFLQMSADDPDYFPPESEEFAISPFPYDLVKQEAAKYPNAELIWSQEEAKNQGSWTYVQPRFSTALSNSRDISSRSSSESNGGWLSGLFSSSKTPSKSESITEKSTESKSRTVRYVGRATAASPATGSKMQHLKELKQLMDDSFNL</sequence>
<evidence type="ECO:0000259" key="10">
    <source>
        <dbReference type="Pfam" id="PF16078"/>
    </source>
</evidence>
<dbReference type="Pfam" id="PF02779">
    <property type="entry name" value="Transket_pyr"/>
    <property type="match status" value="1"/>
</dbReference>
<reference evidence="12" key="1">
    <citation type="submission" date="2020-03" db="EMBL/GenBank/DDBJ databases">
        <authorList>
            <person name="Chebbi M.A."/>
            <person name="Drezen J.M."/>
        </authorList>
    </citation>
    <scope>NUCLEOTIDE SEQUENCE</scope>
    <source>
        <tissue evidence="12">Whole body</tissue>
    </source>
</reference>
<comment type="similarity">
    <text evidence="2">Belongs to the alpha-ketoglutarate dehydrogenase family.</text>
</comment>
<dbReference type="Proteomes" id="UP000729913">
    <property type="component" value="Unassembled WGS sequence"/>
</dbReference>
<accession>A0A8J5URI2</accession>
<comment type="caution">
    <text evidence="12">The sequence shown here is derived from an EMBL/GenBank/DDBJ whole genome shotgun (WGS) entry which is preliminary data.</text>
</comment>
<evidence type="ECO:0000256" key="1">
    <source>
        <dbReference type="ARBA" id="ARBA00001964"/>
    </source>
</evidence>
<feature type="region of interest" description="Disordered" evidence="8">
    <location>
        <begin position="300"/>
        <end position="362"/>
    </location>
</feature>
<dbReference type="GO" id="GO:0030976">
    <property type="term" value="F:thiamine pyrophosphate binding"/>
    <property type="evidence" value="ECO:0007669"/>
    <property type="project" value="InterPro"/>
</dbReference>
<evidence type="ECO:0000313" key="13">
    <source>
        <dbReference type="Proteomes" id="UP000729913"/>
    </source>
</evidence>
<feature type="domain" description="2-oxoglutarate dehydrogenase E1 component/KDG C-terminal" evidence="11">
    <location>
        <begin position="254"/>
        <end position="301"/>
    </location>
</feature>
<dbReference type="InterPro" id="IPR031717">
    <property type="entry name" value="ODO-1/KGD_C"/>
</dbReference>
<evidence type="ECO:0000256" key="4">
    <source>
        <dbReference type="ARBA" id="ARBA00023052"/>
    </source>
</evidence>
<feature type="compositionally biased region" description="Basic and acidic residues" evidence="8">
    <location>
        <begin position="332"/>
        <end position="342"/>
    </location>
</feature>
<protein>
    <recommendedName>
        <fullName evidence="6">2-oxoglutarate dehydrogenase, mitochondrial</fullName>
    </recommendedName>
    <alternativeName>
        <fullName evidence="7">2-oxoglutarate dehydrogenase complex component E1</fullName>
    </alternativeName>
</protein>
<dbReference type="EMBL" id="JAAOIC020000047">
    <property type="protein sequence ID" value="KAG8037847.1"/>
    <property type="molecule type" value="Genomic_DNA"/>
</dbReference>
<comment type="function">
    <text evidence="5">The 2-oxoglutarate dehydrogenase complex catalyzes the overall conversion of 2-oxoglutarate to succinyl-CoA and CO(2). It contains multiple copies of three enzymatic components: 2-oxoglutarate dehydrogenase (E1), dihydrolipoamide succinyltransferase (E2) and lipoamide dehydrogenase (E3).</text>
</comment>
<feature type="domain" description="2-oxoglutarate dehydrogenase E1 component/KDG C-terminal" evidence="11">
    <location>
        <begin position="334"/>
        <end position="376"/>
    </location>
</feature>
<dbReference type="PANTHER" id="PTHR23152:SF4">
    <property type="entry name" value="2-OXOADIPATE DEHYDROGENASE COMPLEX COMPONENT E1"/>
    <property type="match status" value="1"/>
</dbReference>
<dbReference type="GO" id="GO:0005739">
    <property type="term" value="C:mitochondrion"/>
    <property type="evidence" value="ECO:0007669"/>
    <property type="project" value="TreeGrafter"/>
</dbReference>
<feature type="domain" description="2-oxoglutarate dehydrogenase E1 component N-terminal" evidence="10">
    <location>
        <begin position="58"/>
        <end position="83"/>
    </location>
</feature>
<dbReference type="GO" id="GO:0004591">
    <property type="term" value="F:oxoglutarate dehydrogenase (succinyl-transferring) activity"/>
    <property type="evidence" value="ECO:0007669"/>
    <property type="project" value="TreeGrafter"/>
</dbReference>
<dbReference type="Pfam" id="PF16078">
    <property type="entry name" value="2-oxogl_dehyd_N"/>
    <property type="match status" value="1"/>
</dbReference>
<dbReference type="PANTHER" id="PTHR23152">
    <property type="entry name" value="2-OXOGLUTARATE DEHYDROGENASE"/>
    <property type="match status" value="1"/>
</dbReference>
<feature type="compositionally biased region" description="Low complexity" evidence="8">
    <location>
        <begin position="300"/>
        <end position="331"/>
    </location>
</feature>
<dbReference type="InterPro" id="IPR005475">
    <property type="entry name" value="Transketolase-like_Pyr-bd"/>
</dbReference>
<dbReference type="OrthoDB" id="413077at2759"/>
<evidence type="ECO:0000259" key="9">
    <source>
        <dbReference type="Pfam" id="PF02779"/>
    </source>
</evidence>
<keyword evidence="13" id="KW-1185">Reference proteome</keyword>
<evidence type="ECO:0000256" key="3">
    <source>
        <dbReference type="ARBA" id="ARBA00023002"/>
    </source>
</evidence>
<evidence type="ECO:0000256" key="5">
    <source>
        <dbReference type="ARBA" id="ARBA00037426"/>
    </source>
</evidence>
<dbReference type="InterPro" id="IPR011603">
    <property type="entry name" value="2oxoglutarate_DH_E1"/>
</dbReference>
<comment type="cofactor">
    <cofactor evidence="1">
        <name>thiamine diphosphate</name>
        <dbReference type="ChEBI" id="CHEBI:58937"/>
    </cofactor>
</comment>
<dbReference type="GO" id="GO:0045252">
    <property type="term" value="C:oxoglutarate dehydrogenase complex"/>
    <property type="evidence" value="ECO:0007669"/>
    <property type="project" value="TreeGrafter"/>
</dbReference>
<dbReference type="InterPro" id="IPR032106">
    <property type="entry name" value="2-oxogl_dehyd_N"/>
</dbReference>
<gene>
    <name evidence="12" type="ORF">G9C98_006058</name>
</gene>
<evidence type="ECO:0000256" key="7">
    <source>
        <dbReference type="ARBA" id="ARBA00042984"/>
    </source>
</evidence>
<evidence type="ECO:0000256" key="8">
    <source>
        <dbReference type="SAM" id="MobiDB-lite"/>
    </source>
</evidence>
<evidence type="ECO:0000259" key="11">
    <source>
        <dbReference type="Pfam" id="PF16870"/>
    </source>
</evidence>
<dbReference type="AlphaFoldDB" id="A0A8J5URI2"/>